<dbReference type="EMBL" id="JANBPG010002994">
    <property type="protein sequence ID" value="KAJ1883987.1"/>
    <property type="molecule type" value="Genomic_DNA"/>
</dbReference>
<protein>
    <submittedName>
        <fullName evidence="1">Uncharacterized protein</fullName>
    </submittedName>
</protein>
<proteinExistence type="predicted"/>
<keyword evidence="2" id="KW-1185">Reference proteome</keyword>
<comment type="caution">
    <text evidence="1">The sequence shown here is derived from an EMBL/GenBank/DDBJ whole genome shotgun (WGS) entry which is preliminary data.</text>
</comment>
<accession>A0ACC1I006</accession>
<dbReference type="Proteomes" id="UP001150581">
    <property type="component" value="Unassembled WGS sequence"/>
</dbReference>
<reference evidence="1" key="1">
    <citation type="submission" date="2022-07" db="EMBL/GenBank/DDBJ databases">
        <title>Phylogenomic reconstructions and comparative analyses of Kickxellomycotina fungi.</title>
        <authorList>
            <person name="Reynolds N.K."/>
            <person name="Stajich J.E."/>
            <person name="Barry K."/>
            <person name="Grigoriev I.V."/>
            <person name="Crous P."/>
            <person name="Smith M.E."/>
        </authorList>
    </citation>
    <scope>NUCLEOTIDE SEQUENCE</scope>
    <source>
        <strain evidence="1">Benny 63K</strain>
    </source>
</reference>
<name>A0ACC1I006_9FUNG</name>
<organism evidence="1 2">
    <name type="scientific">Kickxella alabastrina</name>
    <dbReference type="NCBI Taxonomy" id="61397"/>
    <lineage>
        <taxon>Eukaryota</taxon>
        <taxon>Fungi</taxon>
        <taxon>Fungi incertae sedis</taxon>
        <taxon>Zoopagomycota</taxon>
        <taxon>Kickxellomycotina</taxon>
        <taxon>Kickxellomycetes</taxon>
        <taxon>Kickxellales</taxon>
        <taxon>Kickxellaceae</taxon>
        <taxon>Kickxella</taxon>
    </lineage>
</organism>
<evidence type="ECO:0000313" key="1">
    <source>
        <dbReference type="EMBL" id="KAJ1883987.1"/>
    </source>
</evidence>
<feature type="non-terminal residue" evidence="1">
    <location>
        <position position="60"/>
    </location>
</feature>
<sequence length="60" mass="6527">MIKKAQISRDNLVVENCAARDIDVGAIVGNDDDRALQGDVGAEAYVAGDREVVELKDLRR</sequence>
<evidence type="ECO:0000313" key="2">
    <source>
        <dbReference type="Proteomes" id="UP001150581"/>
    </source>
</evidence>
<gene>
    <name evidence="1" type="ORF">LPJ66_010829</name>
</gene>